<reference evidence="1 2" key="1">
    <citation type="submission" date="2020-09" db="EMBL/GenBank/DDBJ databases">
        <title>De no assembly of potato wild relative species, Solanum commersonii.</title>
        <authorList>
            <person name="Cho K."/>
        </authorList>
    </citation>
    <scope>NUCLEOTIDE SEQUENCE [LARGE SCALE GENOMIC DNA]</scope>
    <source>
        <strain evidence="1">LZ3.2</strain>
        <tissue evidence="1">Leaf</tissue>
    </source>
</reference>
<accession>A0A9J5ZCH6</accession>
<dbReference type="EMBL" id="JACXVP010000004">
    <property type="protein sequence ID" value="KAG5610354.1"/>
    <property type="molecule type" value="Genomic_DNA"/>
</dbReference>
<dbReference type="AlphaFoldDB" id="A0A9J5ZCH6"/>
<sequence length="131" mass="14700">MGFDRLEIEPRRVATYEAYNSRRIFSSHLVTLVKAKNTVDVRDSVQAPHEDSALLCNKSGHILFVIFHLGIPINLPLALNTPSVWLADHWMASSDEAACSFWPDLEADLALDPEAWANSNPEAWLDSNPEE</sequence>
<protein>
    <submittedName>
        <fullName evidence="1">Uncharacterized protein</fullName>
    </submittedName>
</protein>
<keyword evidence="2" id="KW-1185">Reference proteome</keyword>
<name>A0A9J5ZCH6_SOLCO</name>
<comment type="caution">
    <text evidence="1">The sequence shown here is derived from an EMBL/GenBank/DDBJ whole genome shotgun (WGS) entry which is preliminary data.</text>
</comment>
<evidence type="ECO:0000313" key="1">
    <source>
        <dbReference type="EMBL" id="KAG5610354.1"/>
    </source>
</evidence>
<gene>
    <name evidence="1" type="ORF">H5410_021635</name>
</gene>
<proteinExistence type="predicted"/>
<dbReference type="Proteomes" id="UP000824120">
    <property type="component" value="Chromosome 4"/>
</dbReference>
<organism evidence="1 2">
    <name type="scientific">Solanum commersonii</name>
    <name type="common">Commerson's wild potato</name>
    <name type="synonym">Commerson's nightshade</name>
    <dbReference type="NCBI Taxonomy" id="4109"/>
    <lineage>
        <taxon>Eukaryota</taxon>
        <taxon>Viridiplantae</taxon>
        <taxon>Streptophyta</taxon>
        <taxon>Embryophyta</taxon>
        <taxon>Tracheophyta</taxon>
        <taxon>Spermatophyta</taxon>
        <taxon>Magnoliopsida</taxon>
        <taxon>eudicotyledons</taxon>
        <taxon>Gunneridae</taxon>
        <taxon>Pentapetalae</taxon>
        <taxon>asterids</taxon>
        <taxon>lamiids</taxon>
        <taxon>Solanales</taxon>
        <taxon>Solanaceae</taxon>
        <taxon>Solanoideae</taxon>
        <taxon>Solaneae</taxon>
        <taxon>Solanum</taxon>
    </lineage>
</organism>
<evidence type="ECO:0000313" key="2">
    <source>
        <dbReference type="Proteomes" id="UP000824120"/>
    </source>
</evidence>